<keyword evidence="1" id="KW-0949">S-adenosyl-L-methionine</keyword>
<evidence type="ECO:0000313" key="5">
    <source>
        <dbReference type="Proteomes" id="UP000187074"/>
    </source>
</evidence>
<dbReference type="InterPro" id="IPR036414">
    <property type="entry name" value="YaeB_N_sf"/>
</dbReference>
<keyword evidence="4" id="KW-0489">Methyltransferase</keyword>
<feature type="domain" description="TsaA-like" evidence="3">
    <location>
        <begin position="4"/>
        <end position="136"/>
    </location>
</feature>
<evidence type="ECO:0000256" key="1">
    <source>
        <dbReference type="ARBA" id="ARBA00022691"/>
    </source>
</evidence>
<dbReference type="CDD" id="cd09281">
    <property type="entry name" value="UPF0066"/>
    <property type="match status" value="1"/>
</dbReference>
<name>A0A1R1B404_PAELA</name>
<protein>
    <submittedName>
        <fullName evidence="4">tRNA (N6-threonylcarbamoyladenosine(37)-N6)-methyltransferase TrmO</fullName>
    </submittedName>
</protein>
<dbReference type="GO" id="GO:0008168">
    <property type="term" value="F:methyltransferase activity"/>
    <property type="evidence" value="ECO:0007669"/>
    <property type="project" value="UniProtKB-KW"/>
</dbReference>
<dbReference type="PANTHER" id="PTHR12818:SF0">
    <property type="entry name" value="TRNA (ADENINE(37)-N6)-METHYLTRANSFERASE"/>
    <property type="match status" value="1"/>
</dbReference>
<evidence type="ECO:0000313" key="4">
    <source>
        <dbReference type="EMBL" id="OME93702.1"/>
    </source>
</evidence>
<dbReference type="PROSITE" id="PS51668">
    <property type="entry name" value="TSAA_2"/>
    <property type="match status" value="1"/>
</dbReference>
<organism evidence="4 5">
    <name type="scientific">Paenibacillus lautus</name>
    <name type="common">Bacillus lautus</name>
    <dbReference type="NCBI Taxonomy" id="1401"/>
    <lineage>
        <taxon>Bacteria</taxon>
        <taxon>Bacillati</taxon>
        <taxon>Bacillota</taxon>
        <taxon>Bacilli</taxon>
        <taxon>Bacillales</taxon>
        <taxon>Paenibacillaceae</taxon>
        <taxon>Paenibacillus</taxon>
    </lineage>
</organism>
<dbReference type="Proteomes" id="UP000187074">
    <property type="component" value="Unassembled WGS sequence"/>
</dbReference>
<proteinExistence type="inferred from homology"/>
<dbReference type="InterPro" id="IPR040372">
    <property type="entry name" value="YaeB-like"/>
</dbReference>
<dbReference type="PANTHER" id="PTHR12818">
    <property type="entry name" value="TRNA (ADENINE(37)-N6)-METHYLTRANSFERASE"/>
    <property type="match status" value="1"/>
</dbReference>
<evidence type="ECO:0000256" key="2">
    <source>
        <dbReference type="ARBA" id="ARBA00033753"/>
    </source>
</evidence>
<sequence>MYTIQAIGTIHNERKAIQDDYWGDVISEIKLGKEWDECSLDGIETFSHLEIIYVFHLVQDDSIQYAARHPRNNPSFPKVGIFAQRGKNRPNKLGATMVELVSREGRSVFVKGLDAIDGTPVVDIKPVMEEFLPKTKTKQPEWATDIMSRYWE</sequence>
<dbReference type="RefSeq" id="WP_076322373.1">
    <property type="nucleotide sequence ID" value="NZ_JBCNGN010000013.1"/>
</dbReference>
<comment type="caution">
    <text evidence="4">The sequence shown here is derived from an EMBL/GenBank/DDBJ whole genome shotgun (WGS) entry which is preliminary data.</text>
</comment>
<dbReference type="OrthoDB" id="9799092at2"/>
<accession>A0A1R1B404</accession>
<keyword evidence="4" id="KW-0808">Transferase</keyword>
<dbReference type="GO" id="GO:0032259">
    <property type="term" value="P:methylation"/>
    <property type="evidence" value="ECO:0007669"/>
    <property type="project" value="UniProtKB-KW"/>
</dbReference>
<dbReference type="EMBL" id="MRTF01000003">
    <property type="protein sequence ID" value="OME93702.1"/>
    <property type="molecule type" value="Genomic_DNA"/>
</dbReference>
<dbReference type="Gene3D" id="2.40.30.70">
    <property type="entry name" value="YaeB-like"/>
    <property type="match status" value="1"/>
</dbReference>
<comment type="similarity">
    <text evidence="2">Belongs to the tRNA methyltransferase O family.</text>
</comment>
<reference evidence="4 5" key="1">
    <citation type="submission" date="2016-11" db="EMBL/GenBank/DDBJ databases">
        <title>Paenibacillus species isolates.</title>
        <authorList>
            <person name="Beno S.M."/>
        </authorList>
    </citation>
    <scope>NUCLEOTIDE SEQUENCE [LARGE SCALE GENOMIC DNA]</scope>
    <source>
        <strain evidence="4 5">FSL F4-0100</strain>
    </source>
</reference>
<dbReference type="Pfam" id="PF01980">
    <property type="entry name" value="TrmO_N"/>
    <property type="match status" value="1"/>
</dbReference>
<gene>
    <name evidence="4" type="ORF">BK123_10640</name>
</gene>
<dbReference type="InterPro" id="IPR036413">
    <property type="entry name" value="YaeB-like_sf"/>
</dbReference>
<evidence type="ECO:0000259" key="3">
    <source>
        <dbReference type="PROSITE" id="PS51668"/>
    </source>
</evidence>
<dbReference type="AlphaFoldDB" id="A0A1R1B404"/>
<dbReference type="SUPFAM" id="SSF118196">
    <property type="entry name" value="YaeB-like"/>
    <property type="match status" value="1"/>
</dbReference>
<dbReference type="InterPro" id="IPR023370">
    <property type="entry name" value="TrmO-like_N"/>
</dbReference>
<dbReference type="STRING" id="1401.BK123_10640"/>